<reference evidence="1" key="1">
    <citation type="submission" date="2022-12" db="EMBL/GenBank/DDBJ databases">
        <title>Paraconexibacter alkalitolerans sp. nov. and Baekduia alba sp. nov., isolated from soil and emended description of the genera Paraconexibacter (Chun et al., 2020) and Baekduia (An et al., 2020).</title>
        <authorList>
            <person name="Vieira S."/>
            <person name="Huber K.J."/>
            <person name="Geppert A."/>
            <person name="Wolf J."/>
            <person name="Neumann-Schaal M."/>
            <person name="Muesken M."/>
            <person name="Overmann J."/>
        </authorList>
    </citation>
    <scope>NUCLEOTIDE SEQUENCE</scope>
    <source>
        <strain evidence="1">AEG42_29</strain>
    </source>
</reference>
<protein>
    <recommendedName>
        <fullName evidence="2">DUF306 domain-containing protein</fullName>
    </recommendedName>
</protein>
<name>A0AAU7AWC9_9ACTN</name>
<evidence type="ECO:0008006" key="2">
    <source>
        <dbReference type="Google" id="ProtNLM"/>
    </source>
</evidence>
<dbReference type="AlphaFoldDB" id="A0AAU7AWC9"/>
<accession>A0AAU7AWC9</accession>
<proteinExistence type="predicted"/>
<dbReference type="EMBL" id="CP114014">
    <property type="protein sequence ID" value="XAY05951.1"/>
    <property type="molecule type" value="Genomic_DNA"/>
</dbReference>
<evidence type="ECO:0000313" key="1">
    <source>
        <dbReference type="EMBL" id="XAY05951.1"/>
    </source>
</evidence>
<sequence length="345" mass="36626">MNFKDELRTQLLRASHELRSEDHPARRPAAGPRSLRPRLLVAAGALVLAGSAAAAVATLEREPSRELAGVAPGFGSSLREYRVELRPNLSAGTIGWCGNIRIKGIGGGSGCGLAAPASAPVISSGGLIRGKDAEGTSLNYAVVTATVSAIRLSDGRRIVTARDTRLPSGWRAAVWTERQRVGRPPAIPIPLDAAGQNIADERAQHGTASGRRLAIKQVSPTRPPTGGPCAITVPRITGRYAGSEQVITRLPSRQPDVAGRPFLACATTVFYDRDARYRAALLLDARNPATRADRLPGQRPTKAPGIAAAFGDLTLRKAGPGWLVIEGRSERGRLRVLRQLRARTP</sequence>
<organism evidence="1">
    <name type="scientific">Paraconexibacter sp. AEG42_29</name>
    <dbReference type="NCBI Taxonomy" id="2997339"/>
    <lineage>
        <taxon>Bacteria</taxon>
        <taxon>Bacillati</taxon>
        <taxon>Actinomycetota</taxon>
        <taxon>Thermoleophilia</taxon>
        <taxon>Solirubrobacterales</taxon>
        <taxon>Paraconexibacteraceae</taxon>
        <taxon>Paraconexibacter</taxon>
    </lineage>
</organism>
<gene>
    <name evidence="1" type="ORF">DSM112329_02812</name>
</gene>
<dbReference type="KEGG" id="parq:DSM112329_02812"/>